<dbReference type="SUPFAM" id="SSF69318">
    <property type="entry name" value="Integrin alpha N-terminal domain"/>
    <property type="match status" value="2"/>
</dbReference>
<proteinExistence type="predicted"/>
<dbReference type="InterPro" id="IPR028994">
    <property type="entry name" value="Integrin_alpha_N"/>
</dbReference>
<gene>
    <name evidence="1" type="ORF">GGX14DRAFT_529879</name>
</gene>
<dbReference type="Proteomes" id="UP001219525">
    <property type="component" value="Unassembled WGS sequence"/>
</dbReference>
<dbReference type="EMBL" id="JARJCW010000001">
    <property type="protein sequence ID" value="KAJ7230230.1"/>
    <property type="molecule type" value="Genomic_DNA"/>
</dbReference>
<accession>A0AAD6YVK9</accession>
<sequence>MSPGTADIVGFGTQGVVILRNSAKQSVQVISNFGYDAGGWRTEKHVRLVADTTGDKQADIVGFGEGGVWISVNNGNNTFSPANMVLADFSYLNGWRVDKHIRFMGDVKNSRRADIVGFGEAGVLISYNNGGGNFSAARLAVGNFGYNQGWRLDKHLRFLADVTGDGLLDIVGFGESQVMIGRNNGDGTFDVLQGVVSNFCYTTGWRIDKHPRFLGDLTGDGRVDIIGFGDAGVYVSLNKGSGAFGPVTLALDDFGYNSGWRVEKHPRFIASLTERNRADIIAFGDKGVYIAISNGDGTFQPSRLVIDNFGYDQGWRVEEHPRFAVDLTGDGRADIIGFGENSVWVSYNNAGGNFGPLTKLTDNFTYSGGWSLEKTVRYVANVYL</sequence>
<dbReference type="AlphaFoldDB" id="A0AAD6YVK9"/>
<reference evidence="1" key="1">
    <citation type="submission" date="2023-03" db="EMBL/GenBank/DDBJ databases">
        <title>Massive genome expansion in bonnet fungi (Mycena s.s.) driven by repeated elements and novel gene families across ecological guilds.</title>
        <authorList>
            <consortium name="Lawrence Berkeley National Laboratory"/>
            <person name="Harder C.B."/>
            <person name="Miyauchi S."/>
            <person name="Viragh M."/>
            <person name="Kuo A."/>
            <person name="Thoen E."/>
            <person name="Andreopoulos B."/>
            <person name="Lu D."/>
            <person name="Skrede I."/>
            <person name="Drula E."/>
            <person name="Henrissat B."/>
            <person name="Morin E."/>
            <person name="Kohler A."/>
            <person name="Barry K."/>
            <person name="LaButti K."/>
            <person name="Morin E."/>
            <person name="Salamov A."/>
            <person name="Lipzen A."/>
            <person name="Mereny Z."/>
            <person name="Hegedus B."/>
            <person name="Baldrian P."/>
            <person name="Stursova M."/>
            <person name="Weitz H."/>
            <person name="Taylor A."/>
            <person name="Grigoriev I.V."/>
            <person name="Nagy L.G."/>
            <person name="Martin F."/>
            <person name="Kauserud H."/>
        </authorList>
    </citation>
    <scope>NUCLEOTIDE SEQUENCE</scope>
    <source>
        <strain evidence="1">9144</strain>
    </source>
</reference>
<evidence type="ECO:0000313" key="2">
    <source>
        <dbReference type="Proteomes" id="UP001219525"/>
    </source>
</evidence>
<name>A0AAD6YVK9_9AGAR</name>
<comment type="caution">
    <text evidence="1">The sequence shown here is derived from an EMBL/GenBank/DDBJ whole genome shotgun (WGS) entry which is preliminary data.</text>
</comment>
<keyword evidence="2" id="KW-1185">Reference proteome</keyword>
<protein>
    <submittedName>
        <fullName evidence="1">Lectin PVL</fullName>
    </submittedName>
</protein>
<organism evidence="1 2">
    <name type="scientific">Mycena pura</name>
    <dbReference type="NCBI Taxonomy" id="153505"/>
    <lineage>
        <taxon>Eukaryota</taxon>
        <taxon>Fungi</taxon>
        <taxon>Dikarya</taxon>
        <taxon>Basidiomycota</taxon>
        <taxon>Agaricomycotina</taxon>
        <taxon>Agaricomycetes</taxon>
        <taxon>Agaricomycetidae</taxon>
        <taxon>Agaricales</taxon>
        <taxon>Marasmiineae</taxon>
        <taxon>Mycenaceae</taxon>
        <taxon>Mycena</taxon>
    </lineage>
</organism>
<dbReference type="PANTHER" id="PTHR46580">
    <property type="entry name" value="SENSOR KINASE-RELATED"/>
    <property type="match status" value="1"/>
</dbReference>
<evidence type="ECO:0000313" key="1">
    <source>
        <dbReference type="EMBL" id="KAJ7230230.1"/>
    </source>
</evidence>
<dbReference type="PANTHER" id="PTHR46580:SF2">
    <property type="entry name" value="MAM DOMAIN-CONTAINING PROTEIN"/>
    <property type="match status" value="1"/>
</dbReference>